<comment type="subcellular location">
    <subcellularLocation>
        <location evidence="1">Cell membrane</location>
        <topology evidence="1">Multi-pass membrane protein</topology>
    </subcellularLocation>
</comment>
<comment type="caution">
    <text evidence="10">The sequence shown here is derived from an EMBL/GenBank/DDBJ whole genome shotgun (WGS) entry which is preliminary data.</text>
</comment>
<dbReference type="Pfam" id="PF12704">
    <property type="entry name" value="MacB_PCD"/>
    <property type="match status" value="1"/>
</dbReference>
<dbReference type="EMBL" id="JAGIOI010000001">
    <property type="protein sequence ID" value="MBP2411637.1"/>
    <property type="molecule type" value="Genomic_DNA"/>
</dbReference>
<feature type="transmembrane region" description="Helical" evidence="7">
    <location>
        <begin position="366"/>
        <end position="390"/>
    </location>
</feature>
<evidence type="ECO:0000259" key="9">
    <source>
        <dbReference type="Pfam" id="PF12704"/>
    </source>
</evidence>
<feature type="transmembrane region" description="Helical" evidence="7">
    <location>
        <begin position="271"/>
        <end position="296"/>
    </location>
</feature>
<evidence type="ECO:0000256" key="7">
    <source>
        <dbReference type="SAM" id="Phobius"/>
    </source>
</evidence>
<proteinExistence type="inferred from homology"/>
<keyword evidence="4 7" id="KW-1133">Transmembrane helix</keyword>
<evidence type="ECO:0000256" key="1">
    <source>
        <dbReference type="ARBA" id="ARBA00004651"/>
    </source>
</evidence>
<keyword evidence="5 7" id="KW-0472">Membrane</keyword>
<dbReference type="PANTHER" id="PTHR30572:SF4">
    <property type="entry name" value="ABC TRANSPORTER PERMEASE YTRF"/>
    <property type="match status" value="1"/>
</dbReference>
<dbReference type="PANTHER" id="PTHR30572">
    <property type="entry name" value="MEMBRANE COMPONENT OF TRANSPORTER-RELATED"/>
    <property type="match status" value="1"/>
</dbReference>
<dbReference type="RefSeq" id="WP_209676890.1">
    <property type="nucleotide sequence ID" value="NZ_JAGIOI010000001.1"/>
</dbReference>
<keyword evidence="3 7" id="KW-0812">Transmembrane</keyword>
<feature type="transmembrane region" description="Helical" evidence="7">
    <location>
        <begin position="22"/>
        <end position="46"/>
    </location>
</feature>
<evidence type="ECO:0000256" key="3">
    <source>
        <dbReference type="ARBA" id="ARBA00022692"/>
    </source>
</evidence>
<evidence type="ECO:0000256" key="6">
    <source>
        <dbReference type="ARBA" id="ARBA00038076"/>
    </source>
</evidence>
<feature type="transmembrane region" description="Helical" evidence="7">
    <location>
        <begin position="316"/>
        <end position="343"/>
    </location>
</feature>
<keyword evidence="2" id="KW-1003">Cell membrane</keyword>
<evidence type="ECO:0000313" key="11">
    <source>
        <dbReference type="Proteomes" id="UP000711614"/>
    </source>
</evidence>
<reference evidence="10 11" key="1">
    <citation type="submission" date="2021-03" db="EMBL/GenBank/DDBJ databases">
        <title>Sequencing the genomes of 1000 actinobacteria strains.</title>
        <authorList>
            <person name="Klenk H.-P."/>
        </authorList>
    </citation>
    <scope>NUCLEOTIDE SEQUENCE [LARGE SCALE GENOMIC DNA]</scope>
    <source>
        <strain evidence="10 11">DSM 16005</strain>
    </source>
</reference>
<dbReference type="InterPro" id="IPR050250">
    <property type="entry name" value="Macrolide_Exporter_MacB"/>
</dbReference>
<accession>A0ABS4YS69</accession>
<dbReference type="InterPro" id="IPR025857">
    <property type="entry name" value="MacB_PCD"/>
</dbReference>
<gene>
    <name evidence="10" type="ORF">JOF48_000436</name>
</gene>
<evidence type="ECO:0000259" key="8">
    <source>
        <dbReference type="Pfam" id="PF02687"/>
    </source>
</evidence>
<evidence type="ECO:0000256" key="5">
    <source>
        <dbReference type="ARBA" id="ARBA00023136"/>
    </source>
</evidence>
<dbReference type="InterPro" id="IPR003838">
    <property type="entry name" value="ABC3_permease_C"/>
</dbReference>
<evidence type="ECO:0000256" key="4">
    <source>
        <dbReference type="ARBA" id="ARBA00022989"/>
    </source>
</evidence>
<organism evidence="10 11">
    <name type="scientific">Arthrobacter stackebrandtii</name>
    <dbReference type="NCBI Taxonomy" id="272161"/>
    <lineage>
        <taxon>Bacteria</taxon>
        <taxon>Bacillati</taxon>
        <taxon>Actinomycetota</taxon>
        <taxon>Actinomycetes</taxon>
        <taxon>Micrococcales</taxon>
        <taxon>Micrococcaceae</taxon>
        <taxon>Arthrobacter</taxon>
    </lineage>
</organism>
<evidence type="ECO:0000313" key="10">
    <source>
        <dbReference type="EMBL" id="MBP2411637.1"/>
    </source>
</evidence>
<feature type="domain" description="MacB-like periplasmic core" evidence="9">
    <location>
        <begin position="23"/>
        <end position="178"/>
    </location>
</feature>
<feature type="domain" description="ABC3 transporter permease C-terminal" evidence="8">
    <location>
        <begin position="276"/>
        <end position="391"/>
    </location>
</feature>
<sequence length="400" mass="42385">MTAFISTMVEAWSELRIHKTRVLLALVGVALSVAVLTTVVGMGTLAREGMRVDSERNGGREATLSVTAFPRGPENAGTATLDEVLQGAVDRYGFTHASRFTQTQARFQFPDGVQMVDLMAVDPAYGDITRVDISQGSWFAADDADRLAPAVVVNEAFYQVAGRPNITTNPKVTVIGTGPVTGVLIGVVPNMYPEERPRAVMLTEAVDALGISGDMFGPVGRELRVWVPPGMADELTEVLTREVAPQLPDYDVGVYRSDYAAWGDPFAPVQLAVSGIAALILLLGAVGLLNISMVTVRYRVREIGIRRSFGATSGRIFTGVMMESVVATTVAGALGVMLAVAVVKNPWVEEKIAPGLDVYPAFPVEAALLGLGSAVVVGAFAGAIPALVAIRVKVIDAIRF</sequence>
<keyword evidence="11" id="KW-1185">Reference proteome</keyword>
<dbReference type="Pfam" id="PF02687">
    <property type="entry name" value="FtsX"/>
    <property type="match status" value="1"/>
</dbReference>
<protein>
    <submittedName>
        <fullName evidence="10">ABC transport system permease protein</fullName>
    </submittedName>
</protein>
<dbReference type="Proteomes" id="UP000711614">
    <property type="component" value="Unassembled WGS sequence"/>
</dbReference>
<name>A0ABS4YS69_9MICC</name>
<comment type="similarity">
    <text evidence="6">Belongs to the ABC-4 integral membrane protein family.</text>
</comment>
<evidence type="ECO:0000256" key="2">
    <source>
        <dbReference type="ARBA" id="ARBA00022475"/>
    </source>
</evidence>